<evidence type="ECO:0000256" key="1">
    <source>
        <dbReference type="ARBA" id="ARBA00010105"/>
    </source>
</evidence>
<dbReference type="InterPro" id="IPR003226">
    <property type="entry name" value="MYG1_exonuclease"/>
</dbReference>
<keyword evidence="3" id="KW-1185">Reference proteome</keyword>
<dbReference type="AlphaFoldDB" id="D6YUY1"/>
<proteinExistence type="inferred from homology"/>
<dbReference type="PANTHER" id="PTHR11215">
    <property type="entry name" value="METAL DEPENDENT HYDROLASE - RELATED"/>
    <property type="match status" value="1"/>
</dbReference>
<dbReference type="Proteomes" id="UP000001505">
    <property type="component" value="Chromosome"/>
</dbReference>
<sequence>MSQEKNPKSFGTHDGSFHADEVTACALLLLFELIEEEKIHRTRERSVLEKCEYVCDVGGIYDPSKKLFDHHQVDYQGPLSSAGMTLLYLKDSGVISEKMYHFYNETLIIGVDDHDNGKDMQPRGHSSYSYVVSNFAPIPYNPTEEEQNAAFREALHFAVGHLGRLRKRYEYVQSCRQVVEETMKSSDEVLIFDEGIPWLQLFFDLGGKNHPAKFVIMPSGPHWNLRGIPPSYEERMDVRIPLPKEWAGLLEGELKKVCPIPGGVFCHKGRFISVWETKESALQALNYVLSQVKEKR</sequence>
<dbReference type="PANTHER" id="PTHR11215:SF1">
    <property type="entry name" value="MYG1 EXONUCLEASE"/>
    <property type="match status" value="1"/>
</dbReference>
<dbReference type="RefSeq" id="WP_013181667.1">
    <property type="nucleotide sequence ID" value="NC_014225.1"/>
</dbReference>
<organism evidence="2 3">
    <name type="scientific">Waddlia chondrophila (strain ATCC VR-1470 / WSU 86-1044)</name>
    <dbReference type="NCBI Taxonomy" id="716544"/>
    <lineage>
        <taxon>Bacteria</taxon>
        <taxon>Pseudomonadati</taxon>
        <taxon>Chlamydiota</taxon>
        <taxon>Chlamydiia</taxon>
        <taxon>Parachlamydiales</taxon>
        <taxon>Waddliaceae</taxon>
        <taxon>Waddlia</taxon>
    </lineage>
</organism>
<dbReference type="OrthoDB" id="183622at2"/>
<comment type="similarity">
    <text evidence="1">Belongs to the MYG1 family.</text>
</comment>
<dbReference type="EMBL" id="CP001928">
    <property type="protein sequence ID" value="ADI37942.1"/>
    <property type="molecule type" value="Genomic_DNA"/>
</dbReference>
<gene>
    <name evidence="2" type="ordered locus">wcw_0572</name>
</gene>
<reference evidence="2 3" key="1">
    <citation type="journal article" date="2010" name="PLoS ONE">
        <title>The Waddlia genome: a window into chlamydial biology.</title>
        <authorList>
            <person name="Bertelli C."/>
            <person name="Collyn F."/>
            <person name="Croxatto A."/>
            <person name="Ruckert C."/>
            <person name="Polkinghorne A."/>
            <person name="Kebbi-Beghdadi C."/>
            <person name="Goesmann A."/>
            <person name="Vaughan L."/>
            <person name="Greub G."/>
        </authorList>
    </citation>
    <scope>NUCLEOTIDE SEQUENCE [LARGE SCALE GENOMIC DNA]</scope>
    <source>
        <strain evidence="3">ATCC VR-1470 / WSU 86-1044</strain>
    </source>
</reference>
<dbReference type="eggNOG" id="COG4286">
    <property type="taxonomic scope" value="Bacteria"/>
</dbReference>
<evidence type="ECO:0000313" key="3">
    <source>
        <dbReference type="Proteomes" id="UP000001505"/>
    </source>
</evidence>
<dbReference type="STRING" id="716544.wcw_0572"/>
<dbReference type="Pfam" id="PF03690">
    <property type="entry name" value="MYG1_exonuc"/>
    <property type="match status" value="1"/>
</dbReference>
<dbReference type="HOGENOM" id="CLU_051576_1_1_0"/>
<accession>D6YUY1</accession>
<name>D6YUY1_WADCW</name>
<evidence type="ECO:0000313" key="2">
    <source>
        <dbReference type="EMBL" id="ADI37942.1"/>
    </source>
</evidence>
<dbReference type="KEGG" id="wch:wcw_0572"/>
<protein>
    <submittedName>
        <fullName evidence="2">Uncharacterized protein</fullName>
    </submittedName>
</protein>